<reference evidence="13 14" key="1">
    <citation type="submission" date="2018-08" db="EMBL/GenBank/DDBJ databases">
        <title>Draft genome of the lignicolous fungus Coniochaeta pulveracea.</title>
        <authorList>
            <person name="Borstlap C.J."/>
            <person name="De Witt R.N."/>
            <person name="Botha A."/>
            <person name="Volschenk H."/>
        </authorList>
    </citation>
    <scope>NUCLEOTIDE SEQUENCE [LARGE SCALE GENOMIC DNA]</scope>
    <source>
        <strain evidence="13 14">CAB683</strain>
    </source>
</reference>
<dbReference type="CDD" id="cd04813">
    <property type="entry name" value="PA_1"/>
    <property type="match status" value="1"/>
</dbReference>
<dbReference type="EMBL" id="QVQW01000063">
    <property type="protein sequence ID" value="RKU41986.1"/>
    <property type="molecule type" value="Genomic_DNA"/>
</dbReference>
<feature type="compositionally biased region" description="Low complexity" evidence="9">
    <location>
        <begin position="512"/>
        <end position="526"/>
    </location>
</feature>
<feature type="compositionally biased region" description="Polar residues" evidence="9">
    <location>
        <begin position="527"/>
        <end position="546"/>
    </location>
</feature>
<feature type="compositionally biased region" description="Basic and acidic residues" evidence="9">
    <location>
        <begin position="336"/>
        <end position="349"/>
    </location>
</feature>
<dbReference type="InterPro" id="IPR013083">
    <property type="entry name" value="Znf_RING/FYVE/PHD"/>
</dbReference>
<evidence type="ECO:0000256" key="10">
    <source>
        <dbReference type="SAM" id="Phobius"/>
    </source>
</evidence>
<feature type="compositionally biased region" description="Low complexity" evidence="9">
    <location>
        <begin position="355"/>
        <end position="368"/>
    </location>
</feature>
<evidence type="ECO:0000256" key="8">
    <source>
        <dbReference type="PROSITE-ProRule" id="PRU00175"/>
    </source>
</evidence>
<feature type="domain" description="RING-type" evidence="12">
    <location>
        <begin position="596"/>
        <end position="639"/>
    </location>
</feature>
<sequence>MRTPRVVILIFFCSTTLFLLCRSLVAIGHTGPATTQGSQSALRALLAGSFNLFPPNAAISLTEDNSTSFPGRPAAYGPPLPNKGISGLLWIGIGFAGGGDGAEGELGCSDVPDWDDKPTAKAAKAVMDKAKALHRGDHISGGSAAGKAGRRLQARGDAGSSLHGHRLDDGTDDYLHEEAQGSDGKASHHVHSMDSPGSTHADIQSLQEAAEISGKIVLLSRGGCGFLEKTMWAQRRGAIALIVGDNMRGGPLIQMFAHGNVDNVSIPSVFTSRTTAHLLSSLVEAGNFGGEILDDKGRPVLKVQHTDKARKTRKASKQPSSSQPGSAKSGQAPKLSRYERNTADTHKSTEAGVEAASSDAKSSSGGDSTPADSQGGGLLSKLFGDDDGADFESPPPPQKEKDNGDDTANDYIDQLHELGDGLWVTITPTRSGIPFFDTLVLVLISPMITLALVYGLLSIRGCVRRRRWRAPKDLVARLPVRTYHTAAEDSDDSDRTFPPSVSRTRQPHRSSSRVPSPSSAASPTTPLLQTSASRLSPRPRSNTTTAVPDGRLRPGLGVLGSTSHANSATSSRTSPVEKTAARGNPWKRFKGRQLECVICLDEFVDGVTKVMSLPCGHEYHVDCITAWLTTRRRVCPICKADVVRSLGRGHPSSSRDVVYEGDTDEEDWSPSPVETRDSYVVDLSETSRTSSPSGSLHNVSSNDVMRADGHRAGSAQDARSR</sequence>
<dbReference type="SMART" id="SM00184">
    <property type="entry name" value="RING"/>
    <property type="match status" value="1"/>
</dbReference>
<keyword evidence="5" id="KW-0862">Zinc</keyword>
<evidence type="ECO:0000313" key="13">
    <source>
        <dbReference type="EMBL" id="RKU41986.1"/>
    </source>
</evidence>
<feature type="region of interest" description="Disordered" evidence="9">
    <location>
        <begin position="134"/>
        <end position="202"/>
    </location>
</feature>
<dbReference type="GO" id="GO:0016020">
    <property type="term" value="C:membrane"/>
    <property type="evidence" value="ECO:0007669"/>
    <property type="project" value="UniProtKB-SubCell"/>
</dbReference>
<dbReference type="InterPro" id="IPR053238">
    <property type="entry name" value="RING-H2_zinc_finger"/>
</dbReference>
<organism evidence="13 14">
    <name type="scientific">Coniochaeta pulveracea</name>
    <dbReference type="NCBI Taxonomy" id="177199"/>
    <lineage>
        <taxon>Eukaryota</taxon>
        <taxon>Fungi</taxon>
        <taxon>Dikarya</taxon>
        <taxon>Ascomycota</taxon>
        <taxon>Pezizomycotina</taxon>
        <taxon>Sordariomycetes</taxon>
        <taxon>Sordariomycetidae</taxon>
        <taxon>Coniochaetales</taxon>
        <taxon>Coniochaetaceae</taxon>
        <taxon>Coniochaeta</taxon>
    </lineage>
</organism>
<dbReference type="GO" id="GO:0008270">
    <property type="term" value="F:zinc ion binding"/>
    <property type="evidence" value="ECO:0007669"/>
    <property type="project" value="UniProtKB-KW"/>
</dbReference>
<feature type="compositionally biased region" description="Acidic residues" evidence="9">
    <location>
        <begin position="659"/>
        <end position="668"/>
    </location>
</feature>
<evidence type="ECO:0000256" key="7">
    <source>
        <dbReference type="ARBA" id="ARBA00023136"/>
    </source>
</evidence>
<keyword evidence="14" id="KW-1185">Reference proteome</keyword>
<feature type="transmembrane region" description="Helical" evidence="10">
    <location>
        <begin position="439"/>
        <end position="459"/>
    </location>
</feature>
<keyword evidence="3" id="KW-0479">Metal-binding</keyword>
<feature type="compositionally biased region" description="Polar residues" evidence="9">
    <location>
        <begin position="317"/>
        <end position="329"/>
    </location>
</feature>
<keyword evidence="4 8" id="KW-0863">Zinc-finger</keyword>
<evidence type="ECO:0000256" key="11">
    <source>
        <dbReference type="SAM" id="SignalP"/>
    </source>
</evidence>
<comment type="caution">
    <text evidence="13">The sequence shown here is derived from an EMBL/GenBank/DDBJ whole genome shotgun (WGS) entry which is preliminary data.</text>
</comment>
<dbReference type="PANTHER" id="PTHR14155">
    <property type="entry name" value="RING FINGER DOMAIN-CONTAINING"/>
    <property type="match status" value="1"/>
</dbReference>
<dbReference type="PANTHER" id="PTHR14155:SF627">
    <property type="entry name" value="OS06G0192800 PROTEIN"/>
    <property type="match status" value="1"/>
</dbReference>
<name>A0A420Y277_9PEZI</name>
<evidence type="ECO:0000256" key="2">
    <source>
        <dbReference type="ARBA" id="ARBA00022692"/>
    </source>
</evidence>
<accession>A0A420Y277</accession>
<keyword evidence="11" id="KW-0732">Signal</keyword>
<protein>
    <recommendedName>
        <fullName evidence="12">RING-type domain-containing protein</fullName>
    </recommendedName>
</protein>
<dbReference type="InterPro" id="IPR003137">
    <property type="entry name" value="PA_domain"/>
</dbReference>
<dbReference type="SMART" id="SM00744">
    <property type="entry name" value="RINGv"/>
    <property type="match status" value="1"/>
</dbReference>
<gene>
    <name evidence="13" type="ORF">DL546_002294</name>
</gene>
<keyword evidence="6 10" id="KW-1133">Transmembrane helix</keyword>
<evidence type="ECO:0000256" key="9">
    <source>
        <dbReference type="SAM" id="MobiDB-lite"/>
    </source>
</evidence>
<dbReference type="STRING" id="177199.A0A420Y277"/>
<dbReference type="Gene3D" id="3.30.40.10">
    <property type="entry name" value="Zinc/RING finger domain, C3HC4 (zinc finger)"/>
    <property type="match status" value="1"/>
</dbReference>
<feature type="region of interest" description="Disordered" evidence="9">
    <location>
        <begin position="486"/>
        <end position="582"/>
    </location>
</feature>
<proteinExistence type="predicted"/>
<feature type="chain" id="PRO_5019482953" description="RING-type domain-containing protein" evidence="11">
    <location>
        <begin position="24"/>
        <end position="721"/>
    </location>
</feature>
<evidence type="ECO:0000256" key="5">
    <source>
        <dbReference type="ARBA" id="ARBA00022833"/>
    </source>
</evidence>
<evidence type="ECO:0000259" key="12">
    <source>
        <dbReference type="PROSITE" id="PS50089"/>
    </source>
</evidence>
<keyword evidence="7 10" id="KW-0472">Membrane</keyword>
<keyword evidence="2 10" id="KW-0812">Transmembrane</keyword>
<dbReference type="Pfam" id="PF13639">
    <property type="entry name" value="zf-RING_2"/>
    <property type="match status" value="1"/>
</dbReference>
<feature type="region of interest" description="Disordered" evidence="9">
    <location>
        <begin position="304"/>
        <end position="409"/>
    </location>
</feature>
<dbReference type="SUPFAM" id="SSF57850">
    <property type="entry name" value="RING/U-box"/>
    <property type="match status" value="1"/>
</dbReference>
<dbReference type="Gene3D" id="3.50.30.30">
    <property type="match status" value="1"/>
</dbReference>
<feature type="compositionally biased region" description="Low complexity" evidence="9">
    <location>
        <begin position="684"/>
        <end position="695"/>
    </location>
</feature>
<dbReference type="FunFam" id="3.30.40.10:FF:000364">
    <property type="entry name" value="Protease-associated PA domain protein"/>
    <property type="match status" value="1"/>
</dbReference>
<evidence type="ECO:0000313" key="14">
    <source>
        <dbReference type="Proteomes" id="UP000275385"/>
    </source>
</evidence>
<evidence type="ECO:0000256" key="4">
    <source>
        <dbReference type="ARBA" id="ARBA00022771"/>
    </source>
</evidence>
<feature type="compositionally biased region" description="Basic and acidic residues" evidence="9">
    <location>
        <begin position="165"/>
        <end position="179"/>
    </location>
</feature>
<comment type="subcellular location">
    <subcellularLocation>
        <location evidence="1">Membrane</location>
    </subcellularLocation>
</comment>
<dbReference type="InterPro" id="IPR046450">
    <property type="entry name" value="PA_dom_sf"/>
</dbReference>
<dbReference type="Proteomes" id="UP000275385">
    <property type="component" value="Unassembled WGS sequence"/>
</dbReference>
<dbReference type="OrthoDB" id="5357315at2759"/>
<dbReference type="AlphaFoldDB" id="A0A420Y277"/>
<evidence type="ECO:0000256" key="1">
    <source>
        <dbReference type="ARBA" id="ARBA00004370"/>
    </source>
</evidence>
<evidence type="ECO:0000256" key="6">
    <source>
        <dbReference type="ARBA" id="ARBA00022989"/>
    </source>
</evidence>
<dbReference type="InterPro" id="IPR011016">
    <property type="entry name" value="Znf_RING-CH"/>
</dbReference>
<dbReference type="PROSITE" id="PS50089">
    <property type="entry name" value="ZF_RING_2"/>
    <property type="match status" value="1"/>
</dbReference>
<dbReference type="SUPFAM" id="SSF52025">
    <property type="entry name" value="PA domain"/>
    <property type="match status" value="1"/>
</dbReference>
<feature type="region of interest" description="Disordered" evidence="9">
    <location>
        <begin position="646"/>
        <end position="721"/>
    </location>
</feature>
<dbReference type="Pfam" id="PF02225">
    <property type="entry name" value="PA"/>
    <property type="match status" value="1"/>
</dbReference>
<evidence type="ECO:0000256" key="3">
    <source>
        <dbReference type="ARBA" id="ARBA00022723"/>
    </source>
</evidence>
<dbReference type="InterPro" id="IPR001841">
    <property type="entry name" value="Znf_RING"/>
</dbReference>
<feature type="compositionally biased region" description="Polar residues" evidence="9">
    <location>
        <begin position="560"/>
        <end position="576"/>
    </location>
</feature>
<feature type="signal peptide" evidence="11">
    <location>
        <begin position="1"/>
        <end position="23"/>
    </location>
</feature>